<dbReference type="PANTHER" id="PTHR34039:SF1">
    <property type="entry name" value="UPF0102 PROTEIN YRAN"/>
    <property type="match status" value="1"/>
</dbReference>
<evidence type="ECO:0000313" key="4">
    <source>
        <dbReference type="EMBL" id="QOL31141.1"/>
    </source>
</evidence>
<dbReference type="NCBIfam" id="NF009150">
    <property type="entry name" value="PRK12497.1-3"/>
    <property type="match status" value="1"/>
</dbReference>
<dbReference type="KEGG" id="beu:BE0216_00695"/>
<dbReference type="PANTHER" id="PTHR34039">
    <property type="entry name" value="UPF0102 PROTEIN YRAN"/>
    <property type="match status" value="1"/>
</dbReference>
<gene>
    <name evidence="4" type="ORF">BE0216_00695</name>
    <name evidence="3" type="ORF">BEUL_0776</name>
</gene>
<dbReference type="NCBIfam" id="NF009154">
    <property type="entry name" value="PRK12497.3-3"/>
    <property type="match status" value="1"/>
</dbReference>
<dbReference type="RefSeq" id="WP_193042820.1">
    <property type="nucleotide sequence ID" value="NZ_CP062938.1"/>
</dbReference>
<dbReference type="InterPro" id="IPR003509">
    <property type="entry name" value="UPF0102_YraN-like"/>
</dbReference>
<organism evidence="3 5">
    <name type="scientific">Bifidobacterium eulemuris</name>
    <dbReference type="NCBI Taxonomy" id="1765219"/>
    <lineage>
        <taxon>Bacteria</taxon>
        <taxon>Bacillati</taxon>
        <taxon>Actinomycetota</taxon>
        <taxon>Actinomycetes</taxon>
        <taxon>Bifidobacteriales</taxon>
        <taxon>Bifidobacteriaceae</taxon>
        <taxon>Bifidobacterium</taxon>
    </lineage>
</organism>
<proteinExistence type="inferred from homology"/>
<dbReference type="EMBL" id="CP062938">
    <property type="protein sequence ID" value="QOL31141.1"/>
    <property type="molecule type" value="Genomic_DNA"/>
</dbReference>
<evidence type="ECO:0000256" key="1">
    <source>
        <dbReference type="ARBA" id="ARBA00006738"/>
    </source>
</evidence>
<evidence type="ECO:0000313" key="5">
    <source>
        <dbReference type="Proteomes" id="UP000216057"/>
    </source>
</evidence>
<reference evidence="3 5" key="1">
    <citation type="journal article" date="2017" name="BMC Genomics">
        <title>Comparative genomic and phylogenomic analyses of the Bifidobacteriaceae family.</title>
        <authorList>
            <person name="Lugli G.A."/>
            <person name="Milani C."/>
            <person name="Turroni F."/>
            <person name="Duranti S."/>
            <person name="Mancabelli L."/>
            <person name="Mangifesta M."/>
            <person name="Ferrario C."/>
            <person name="Modesto M."/>
            <person name="Mattarelli P."/>
            <person name="Jiri K."/>
            <person name="van Sinderen D."/>
            <person name="Ventura M."/>
        </authorList>
    </citation>
    <scope>NUCLEOTIDE SEQUENCE [LARGE SCALE GENOMIC DNA]</scope>
    <source>
        <strain evidence="3 5">DSM 100216</strain>
    </source>
</reference>
<dbReference type="Gene3D" id="3.40.1350.10">
    <property type="match status" value="1"/>
</dbReference>
<reference evidence="4 6" key="2">
    <citation type="submission" date="2020-10" db="EMBL/GenBank/DDBJ databases">
        <title>Genome sequencing of Bifidobacterium eulemuris_DSMZ_100216.</title>
        <authorList>
            <person name="Kim J."/>
        </authorList>
    </citation>
    <scope>NUCLEOTIDE SEQUENCE [LARGE SCALE GENOMIC DNA]</scope>
    <source>
        <strain evidence="4 6">DSM 100216</strain>
    </source>
</reference>
<evidence type="ECO:0000256" key="2">
    <source>
        <dbReference type="HAMAP-Rule" id="MF_00048"/>
    </source>
</evidence>
<dbReference type="InterPro" id="IPR011856">
    <property type="entry name" value="tRNA_endonuc-like_dom_sf"/>
</dbReference>
<comment type="similarity">
    <text evidence="1 2">Belongs to the UPF0102 family.</text>
</comment>
<dbReference type="Pfam" id="PF02021">
    <property type="entry name" value="UPF0102"/>
    <property type="match status" value="1"/>
</dbReference>
<dbReference type="Proteomes" id="UP000216057">
    <property type="component" value="Unassembled WGS sequence"/>
</dbReference>
<keyword evidence="6" id="KW-1185">Reference proteome</keyword>
<dbReference type="EMBL" id="MWWZ01000004">
    <property type="protein sequence ID" value="OZG69370.1"/>
    <property type="molecule type" value="Genomic_DNA"/>
</dbReference>
<dbReference type="NCBIfam" id="TIGR00252">
    <property type="entry name" value="YraN family protein"/>
    <property type="match status" value="1"/>
</dbReference>
<dbReference type="AlphaFoldDB" id="A0A261GD81"/>
<dbReference type="HAMAP" id="MF_00048">
    <property type="entry name" value="UPF0102"/>
    <property type="match status" value="1"/>
</dbReference>
<dbReference type="SUPFAM" id="SSF52980">
    <property type="entry name" value="Restriction endonuclease-like"/>
    <property type="match status" value="1"/>
</dbReference>
<evidence type="ECO:0000313" key="3">
    <source>
        <dbReference type="EMBL" id="OZG69370.1"/>
    </source>
</evidence>
<dbReference type="Proteomes" id="UP000593943">
    <property type="component" value="Chromosome"/>
</dbReference>
<accession>A0A261GD81</accession>
<dbReference type="InterPro" id="IPR011335">
    <property type="entry name" value="Restrct_endonuc-II-like"/>
</dbReference>
<protein>
    <recommendedName>
        <fullName evidence="2">UPF0102 protein BE0216_00695</fullName>
    </recommendedName>
</protein>
<dbReference type="GO" id="GO:0003676">
    <property type="term" value="F:nucleic acid binding"/>
    <property type="evidence" value="ECO:0007669"/>
    <property type="project" value="InterPro"/>
</dbReference>
<evidence type="ECO:0000313" key="6">
    <source>
        <dbReference type="Proteomes" id="UP000593943"/>
    </source>
</evidence>
<dbReference type="CDD" id="cd20736">
    <property type="entry name" value="PoNe_Nuclease"/>
    <property type="match status" value="1"/>
</dbReference>
<name>A0A261GD81_9BIFI</name>
<sequence>MRLCDRRLTSRQFGAAGEDYAAAWLRSHDWTILDRNWQTRYGELDIVAMDPRHVIAFIEIKTRRSLHYGLPQEAITHDKQQHLRHAAVEWLMDPAHRIAHHGVRFDVITIIPRGQRPVINHIANAF</sequence>